<evidence type="ECO:0000256" key="2">
    <source>
        <dbReference type="ARBA" id="ARBA00022730"/>
    </source>
</evidence>
<dbReference type="InterPro" id="IPR036419">
    <property type="entry name" value="Ribosomal_S3_C_sf"/>
</dbReference>
<dbReference type="GO" id="GO:0003729">
    <property type="term" value="F:mRNA binding"/>
    <property type="evidence" value="ECO:0007669"/>
    <property type="project" value="UniProtKB-UniRule"/>
</dbReference>
<dbReference type="EMBL" id="MFUP01000005">
    <property type="protein sequence ID" value="OGI88145.1"/>
    <property type="molecule type" value="Genomic_DNA"/>
</dbReference>
<name>A0A1F6X225_9BACT</name>
<evidence type="ECO:0000259" key="10">
    <source>
        <dbReference type="PROSITE" id="PS50823"/>
    </source>
</evidence>
<sequence length="221" mass="25582">MTKTVHPYAHRLVILRDWKSRWFSNKKKYKDFLRADVLIRKFLEKRLRGFYVSSIEIERSRKFSKIIIKTSRPGMIIGRNGEGATKLKEDLLKIMKKNEITISEEFKLDIIEVISPDSDASLVAYSIVEAMEKRLPYRRVIKQALEKVMAVREVKGARIVVAGRLGGTEIARTEGIKDGNIPLQTLRADIDFARERARLPYGTIGIKVWIYKGEVFNDKKK</sequence>
<dbReference type="PANTHER" id="PTHR11760:SF19">
    <property type="entry name" value="SMALL RIBOSOMAL SUBUNIT PROTEIN US3C"/>
    <property type="match status" value="1"/>
</dbReference>
<evidence type="ECO:0000256" key="1">
    <source>
        <dbReference type="ARBA" id="ARBA00010761"/>
    </source>
</evidence>
<keyword evidence="2 8" id="KW-0699">rRNA-binding</keyword>
<comment type="subunit">
    <text evidence="8">Part of the 30S ribosomal subunit. Forms a tight complex with proteins S10 and S14.</text>
</comment>
<dbReference type="SMART" id="SM00322">
    <property type="entry name" value="KH"/>
    <property type="match status" value="1"/>
</dbReference>
<dbReference type="Proteomes" id="UP000185809">
    <property type="component" value="Unassembled WGS sequence"/>
</dbReference>
<dbReference type="InterPro" id="IPR001351">
    <property type="entry name" value="Ribosomal_uS3_C"/>
</dbReference>
<dbReference type="NCBIfam" id="TIGR01009">
    <property type="entry name" value="rpsC_bact"/>
    <property type="match status" value="1"/>
</dbReference>
<evidence type="ECO:0000256" key="3">
    <source>
        <dbReference type="ARBA" id="ARBA00022884"/>
    </source>
</evidence>
<comment type="function">
    <text evidence="6 8">Binds the lower part of the 30S subunit head. Binds mRNA in the 70S ribosome, positioning it for translation.</text>
</comment>
<evidence type="ECO:0000256" key="8">
    <source>
        <dbReference type="HAMAP-Rule" id="MF_01309"/>
    </source>
</evidence>
<dbReference type="SUPFAM" id="SSF54821">
    <property type="entry name" value="Ribosomal protein S3 C-terminal domain"/>
    <property type="match status" value="1"/>
</dbReference>
<evidence type="ECO:0000256" key="9">
    <source>
        <dbReference type="RuleBase" id="RU003624"/>
    </source>
</evidence>
<dbReference type="HAMAP" id="MF_01309_B">
    <property type="entry name" value="Ribosomal_uS3_B"/>
    <property type="match status" value="1"/>
</dbReference>
<dbReference type="PANTHER" id="PTHR11760">
    <property type="entry name" value="30S/40S RIBOSOMAL PROTEIN S3"/>
    <property type="match status" value="1"/>
</dbReference>
<evidence type="ECO:0000256" key="7">
    <source>
        <dbReference type="ARBA" id="ARBA00035257"/>
    </source>
</evidence>
<dbReference type="PROSITE" id="PS00548">
    <property type="entry name" value="RIBOSOMAL_S3"/>
    <property type="match status" value="1"/>
</dbReference>
<dbReference type="CDD" id="cd02412">
    <property type="entry name" value="KH-II_30S_S3"/>
    <property type="match status" value="1"/>
</dbReference>
<dbReference type="GO" id="GO:0006412">
    <property type="term" value="P:translation"/>
    <property type="evidence" value="ECO:0007669"/>
    <property type="project" value="UniProtKB-UniRule"/>
</dbReference>
<dbReference type="GO" id="GO:0019843">
    <property type="term" value="F:rRNA binding"/>
    <property type="evidence" value="ECO:0007669"/>
    <property type="project" value="UniProtKB-UniRule"/>
</dbReference>
<dbReference type="InterPro" id="IPR004044">
    <property type="entry name" value="KH_dom_type_2"/>
</dbReference>
<dbReference type="Pfam" id="PF00189">
    <property type="entry name" value="Ribosomal_S3_C"/>
    <property type="match status" value="1"/>
</dbReference>
<dbReference type="GO" id="GO:0003735">
    <property type="term" value="F:structural constituent of ribosome"/>
    <property type="evidence" value="ECO:0007669"/>
    <property type="project" value="InterPro"/>
</dbReference>
<dbReference type="InterPro" id="IPR015946">
    <property type="entry name" value="KH_dom-like_a/b"/>
</dbReference>
<dbReference type="AlphaFoldDB" id="A0A1F6X225"/>
<dbReference type="GO" id="GO:0022627">
    <property type="term" value="C:cytosolic small ribosomal subunit"/>
    <property type="evidence" value="ECO:0007669"/>
    <property type="project" value="TreeGrafter"/>
</dbReference>
<reference evidence="11 12" key="1">
    <citation type="journal article" date="2016" name="Nat. Commun.">
        <title>Thousands of microbial genomes shed light on interconnected biogeochemical processes in an aquifer system.</title>
        <authorList>
            <person name="Anantharaman K."/>
            <person name="Brown C.T."/>
            <person name="Hug L.A."/>
            <person name="Sharon I."/>
            <person name="Castelle C.J."/>
            <person name="Probst A.J."/>
            <person name="Thomas B.C."/>
            <person name="Singh A."/>
            <person name="Wilkins M.J."/>
            <person name="Karaoz U."/>
            <person name="Brodie E.L."/>
            <person name="Williams K.H."/>
            <person name="Hubbard S.S."/>
            <person name="Banfield J.F."/>
        </authorList>
    </citation>
    <scope>NUCLEOTIDE SEQUENCE [LARGE SCALE GENOMIC DNA]</scope>
</reference>
<dbReference type="Gene3D" id="3.30.1140.32">
    <property type="entry name" value="Ribosomal protein S3, C-terminal domain"/>
    <property type="match status" value="1"/>
</dbReference>
<evidence type="ECO:0000256" key="5">
    <source>
        <dbReference type="ARBA" id="ARBA00023274"/>
    </source>
</evidence>
<evidence type="ECO:0000313" key="12">
    <source>
        <dbReference type="Proteomes" id="UP000185809"/>
    </source>
</evidence>
<organism evidence="11 12">
    <name type="scientific">Candidatus Nomurabacteria bacterium RIFCSPLOWO2_01_FULL_33_24</name>
    <dbReference type="NCBI Taxonomy" id="1801765"/>
    <lineage>
        <taxon>Bacteria</taxon>
        <taxon>Candidatus Nomuraibacteriota</taxon>
    </lineage>
</organism>
<feature type="domain" description="KH type-2" evidence="10">
    <location>
        <begin position="39"/>
        <end position="114"/>
    </location>
</feature>
<dbReference type="SUPFAM" id="SSF54814">
    <property type="entry name" value="Prokaryotic type KH domain (KH-domain type II)"/>
    <property type="match status" value="1"/>
</dbReference>
<dbReference type="InterPro" id="IPR057258">
    <property type="entry name" value="Ribosomal_uS3"/>
</dbReference>
<dbReference type="InterPro" id="IPR004087">
    <property type="entry name" value="KH_dom"/>
</dbReference>
<dbReference type="InterPro" id="IPR005704">
    <property type="entry name" value="Ribosomal_uS3_bac-typ"/>
</dbReference>
<protein>
    <recommendedName>
        <fullName evidence="7 8">Small ribosomal subunit protein uS3</fullName>
    </recommendedName>
</protein>
<proteinExistence type="inferred from homology"/>
<keyword evidence="4 8" id="KW-0689">Ribosomal protein</keyword>
<dbReference type="InterPro" id="IPR018280">
    <property type="entry name" value="Ribosomal_uS3_CS"/>
</dbReference>
<comment type="caution">
    <text evidence="11">The sequence shown here is derived from an EMBL/GenBank/DDBJ whole genome shotgun (WGS) entry which is preliminary data.</text>
</comment>
<evidence type="ECO:0000313" key="11">
    <source>
        <dbReference type="EMBL" id="OGI88145.1"/>
    </source>
</evidence>
<accession>A0A1F6X225</accession>
<dbReference type="InterPro" id="IPR009019">
    <property type="entry name" value="KH_sf_prok-type"/>
</dbReference>
<dbReference type="PROSITE" id="PS50823">
    <property type="entry name" value="KH_TYPE_2"/>
    <property type="match status" value="1"/>
</dbReference>
<keyword evidence="3 8" id="KW-0694">RNA-binding</keyword>
<dbReference type="Pfam" id="PF07650">
    <property type="entry name" value="KH_2"/>
    <property type="match status" value="1"/>
</dbReference>
<evidence type="ECO:0000256" key="6">
    <source>
        <dbReference type="ARBA" id="ARBA00024998"/>
    </source>
</evidence>
<gene>
    <name evidence="8" type="primary">rpsC</name>
    <name evidence="11" type="ORF">A2995_00200</name>
</gene>
<dbReference type="FunFam" id="3.30.300.20:FF:000001">
    <property type="entry name" value="30S ribosomal protein S3"/>
    <property type="match status" value="1"/>
</dbReference>
<evidence type="ECO:0000256" key="4">
    <source>
        <dbReference type="ARBA" id="ARBA00022980"/>
    </source>
</evidence>
<dbReference type="Gene3D" id="3.30.300.20">
    <property type="match status" value="1"/>
</dbReference>
<keyword evidence="5 8" id="KW-0687">Ribonucleoprotein</keyword>
<comment type="similarity">
    <text evidence="1 8 9">Belongs to the universal ribosomal protein uS3 family.</text>
</comment>